<dbReference type="InterPro" id="IPR017853">
    <property type="entry name" value="GH"/>
</dbReference>
<dbReference type="EC" id="3.2.1.141" evidence="4 13"/>
<reference evidence="16" key="1">
    <citation type="submission" date="2022-04" db="EMBL/GenBank/DDBJ databases">
        <title>Shinella lacus sp. nov., a novel member of the genus Shinella from water.</title>
        <authorList>
            <person name="Deng Y."/>
        </authorList>
    </citation>
    <scope>NUCLEOTIDE SEQUENCE</scope>
    <source>
        <strain evidence="16">JCM 31239</strain>
    </source>
</reference>
<evidence type="ECO:0000256" key="4">
    <source>
        <dbReference type="ARBA" id="ARBA00012268"/>
    </source>
</evidence>
<evidence type="ECO:0000256" key="8">
    <source>
        <dbReference type="ARBA" id="ARBA00023277"/>
    </source>
</evidence>
<dbReference type="EMBL" id="WHSC02000006">
    <property type="protein sequence ID" value="MDO6122260.1"/>
    <property type="molecule type" value="Genomic_DNA"/>
</dbReference>
<proteinExistence type="inferred from homology"/>
<evidence type="ECO:0000313" key="16">
    <source>
        <dbReference type="EMBL" id="MDO6122260.1"/>
    </source>
</evidence>
<evidence type="ECO:0000256" key="13">
    <source>
        <dbReference type="NCBIfam" id="TIGR02402"/>
    </source>
</evidence>
<dbReference type="RefSeq" id="WP_244759974.1">
    <property type="nucleotide sequence ID" value="NZ_JALJCJ010000002.1"/>
</dbReference>
<evidence type="ECO:0000256" key="7">
    <source>
        <dbReference type="ARBA" id="ARBA00022801"/>
    </source>
</evidence>
<organism evidence="16 17">
    <name type="scientific">Shinella curvata</name>
    <dbReference type="NCBI Taxonomy" id="1817964"/>
    <lineage>
        <taxon>Bacteria</taxon>
        <taxon>Pseudomonadati</taxon>
        <taxon>Pseudomonadota</taxon>
        <taxon>Alphaproteobacteria</taxon>
        <taxon>Hyphomicrobiales</taxon>
        <taxon>Rhizobiaceae</taxon>
        <taxon>Shinella</taxon>
    </lineage>
</organism>
<comment type="caution">
    <text evidence="16">The sequence shown here is derived from an EMBL/GenBank/DDBJ whole genome shotgun (WGS) entry which is preliminary data.</text>
</comment>
<evidence type="ECO:0000256" key="1">
    <source>
        <dbReference type="ARBA" id="ARBA00004496"/>
    </source>
</evidence>
<dbReference type="CDD" id="cd02853">
    <property type="entry name" value="E_set_MTHase_like_N"/>
    <property type="match status" value="1"/>
</dbReference>
<dbReference type="InterPro" id="IPR006047">
    <property type="entry name" value="GH13_cat_dom"/>
</dbReference>
<evidence type="ECO:0000259" key="15">
    <source>
        <dbReference type="SMART" id="SM00642"/>
    </source>
</evidence>
<dbReference type="InterPro" id="IPR013783">
    <property type="entry name" value="Ig-like_fold"/>
</dbReference>
<keyword evidence="7 14" id="KW-0378">Hydrolase</keyword>
<evidence type="ECO:0000256" key="9">
    <source>
        <dbReference type="ARBA" id="ARBA00023295"/>
    </source>
</evidence>
<dbReference type="Gene3D" id="1.10.10.760">
    <property type="entry name" value="E-set domains of sugar-utilizing enzymes"/>
    <property type="match status" value="1"/>
</dbReference>
<keyword evidence="9 14" id="KW-0326">Glycosidase</keyword>
<evidence type="ECO:0000256" key="3">
    <source>
        <dbReference type="ARBA" id="ARBA00008061"/>
    </source>
</evidence>
<dbReference type="SUPFAM" id="SSF81296">
    <property type="entry name" value="E set domains"/>
    <property type="match status" value="1"/>
</dbReference>
<comment type="subcellular location">
    <subcellularLocation>
        <location evidence="1">Cytoplasm</location>
    </subcellularLocation>
</comment>
<dbReference type="InterPro" id="IPR013780">
    <property type="entry name" value="Glyco_hydro_b"/>
</dbReference>
<evidence type="ECO:0000256" key="6">
    <source>
        <dbReference type="ARBA" id="ARBA00022490"/>
    </source>
</evidence>
<evidence type="ECO:0000256" key="14">
    <source>
        <dbReference type="PIRNR" id="PIRNR006337"/>
    </source>
</evidence>
<name>A0ABT8XES9_9HYPH</name>
<dbReference type="PANTHER" id="PTHR43651:SF11">
    <property type="entry name" value="MALTO-OLIGOSYLTREHALOSE TREHALOHYDROLASE"/>
    <property type="match status" value="1"/>
</dbReference>
<evidence type="ECO:0000256" key="5">
    <source>
        <dbReference type="ARBA" id="ARBA00015938"/>
    </source>
</evidence>
<evidence type="ECO:0000256" key="10">
    <source>
        <dbReference type="ARBA" id="ARBA00032057"/>
    </source>
</evidence>
<comment type="catalytic activity">
    <reaction evidence="12 14">
        <text>hydrolysis of (1-&gt;4)-alpha-D-glucosidic linkage in 4-alpha-D-[(1-&gt;4)-alpha-D-glucanosyl]n trehalose to yield trehalose and (1-&gt;4)-alpha-D-glucan.</text>
        <dbReference type="EC" id="3.2.1.141"/>
    </reaction>
</comment>
<keyword evidence="17" id="KW-1185">Reference proteome</keyword>
<evidence type="ECO:0000256" key="12">
    <source>
        <dbReference type="ARBA" id="ARBA00034013"/>
    </source>
</evidence>
<keyword evidence="8" id="KW-0119">Carbohydrate metabolism</keyword>
<dbReference type="Gene3D" id="2.60.40.10">
    <property type="entry name" value="Immunoglobulins"/>
    <property type="match status" value="1"/>
</dbReference>
<sequence length="617" mass="68685">MTEPSMTRRSWGPILEKEGGVTFRLWAPEEETVTLVVAGRESAMRQTGDGWHSLRTNAKPGDDYAFRLFDGMTLPDPAAHAQAHDVHGPSRVVDHGGYPWKHTGWTGRPWEEAILYELHIGTFTPEGTFRAAIDRLPHLRNIGITAMEIMPVSHFAGTRGWGYDGVLPYAPHTAYGTPDDLKALIDAAHGHGIMVLLDVVYNHFGPVGNVLPRLAPRFFHPERHTPWGSSIAFDEAAVRRYFIENALHWLVDYRFDGLRFDATEEIIDDSEPHLLIELAETVRAATPGRHTHLVVEDQLSRRSLLNRDDGVTRHYTAGWNDEFHHALHVLATGETGGYYKDFLDDTLGTLQAAAAKGFARADRAKDRIGPAPQDPLPPDVNINFLQNHDQIGNRAFGDRLTTLADPHMLRVMTALLMLSPPVPLIFMGDEYGEEQPFQFFVDFEGELAQATKAGREVEAEKFGGLPEGKTIDDLPDPLADETFLRSKLDWTRAASPEGRRHMDFIRDLIRLRQQHIVPLLKNGRVEPHIPPAGDGIVAIDWRSSAGTLQLRAHLTAGGGVQPSVPGDTIFSLSPRESSGPWICVALDRTRRVLEPKMRSVVPTEVIFERPPCTSATS</sequence>
<gene>
    <name evidence="16" type="primary">treZ</name>
    <name evidence="16" type="ORF">GB928_013785</name>
</gene>
<dbReference type="Pfam" id="PF00128">
    <property type="entry name" value="Alpha-amylase"/>
    <property type="match status" value="1"/>
</dbReference>
<protein>
    <recommendedName>
        <fullName evidence="5 13">Malto-oligosyltrehalose trehalohydrolase</fullName>
        <shortName evidence="14">MTHase</shortName>
        <ecNumber evidence="4 13">3.2.1.141</ecNumber>
    </recommendedName>
    <alternativeName>
        <fullName evidence="11 14">4-alpha-D-((1-&gt;4)-alpha-D-glucano)trehalose trehalohydrolase</fullName>
    </alternativeName>
    <alternativeName>
        <fullName evidence="10 14">Maltooligosyl trehalose trehalohydrolase</fullName>
    </alternativeName>
</protein>
<dbReference type="SMART" id="SM00642">
    <property type="entry name" value="Aamy"/>
    <property type="match status" value="1"/>
</dbReference>
<dbReference type="NCBIfam" id="TIGR02402">
    <property type="entry name" value="trehalose_TreZ"/>
    <property type="match status" value="1"/>
</dbReference>
<keyword evidence="6" id="KW-0963">Cytoplasm</keyword>
<accession>A0ABT8XES9</accession>
<comment type="similarity">
    <text evidence="3 14">Belongs to the glycosyl hydrolase 13 family.</text>
</comment>
<dbReference type="InterPro" id="IPR014756">
    <property type="entry name" value="Ig_E-set"/>
</dbReference>
<dbReference type="InterPro" id="IPR012768">
    <property type="entry name" value="Trehalose_TreZ"/>
</dbReference>
<feature type="domain" description="Glycosyl hydrolase family 13 catalytic" evidence="15">
    <location>
        <begin position="117"/>
        <end position="451"/>
    </location>
</feature>
<evidence type="ECO:0000313" key="17">
    <source>
        <dbReference type="Proteomes" id="UP001177080"/>
    </source>
</evidence>
<dbReference type="Gene3D" id="3.20.20.80">
    <property type="entry name" value="Glycosidases"/>
    <property type="match status" value="1"/>
</dbReference>
<dbReference type="Proteomes" id="UP001177080">
    <property type="component" value="Unassembled WGS sequence"/>
</dbReference>
<dbReference type="Gene3D" id="2.60.40.1180">
    <property type="entry name" value="Golgi alpha-mannosidase II"/>
    <property type="match status" value="1"/>
</dbReference>
<dbReference type="PIRSF" id="PIRSF006337">
    <property type="entry name" value="Trehalose_TreZ"/>
    <property type="match status" value="1"/>
</dbReference>
<dbReference type="CDD" id="cd11325">
    <property type="entry name" value="AmyAc_GTHase"/>
    <property type="match status" value="1"/>
</dbReference>
<dbReference type="InterPro" id="IPR044901">
    <property type="entry name" value="Trehalose_TreZ_E-set_sf"/>
</dbReference>
<dbReference type="PANTHER" id="PTHR43651">
    <property type="entry name" value="1,4-ALPHA-GLUCAN-BRANCHING ENZYME"/>
    <property type="match status" value="1"/>
</dbReference>
<evidence type="ECO:0000256" key="11">
    <source>
        <dbReference type="ARBA" id="ARBA00033284"/>
    </source>
</evidence>
<evidence type="ECO:0000256" key="2">
    <source>
        <dbReference type="ARBA" id="ARBA00005199"/>
    </source>
</evidence>
<comment type="pathway">
    <text evidence="2 14">Glycan biosynthesis; trehalose biosynthesis.</text>
</comment>
<dbReference type="SUPFAM" id="SSF51445">
    <property type="entry name" value="(Trans)glycosidases"/>
    <property type="match status" value="1"/>
</dbReference>